<proteinExistence type="predicted"/>
<dbReference type="Proteomes" id="UP000307087">
    <property type="component" value="Unassembled WGS sequence"/>
</dbReference>
<dbReference type="AlphaFoldDB" id="A0A4V4HJG3"/>
<evidence type="ECO:0000313" key="3">
    <source>
        <dbReference type="Proteomes" id="UP000307087"/>
    </source>
</evidence>
<evidence type="ECO:0000256" key="1">
    <source>
        <dbReference type="SAM" id="SignalP"/>
    </source>
</evidence>
<feature type="chain" id="PRO_5039209965" description="Lipoprotein" evidence="1">
    <location>
        <begin position="26"/>
        <end position="150"/>
    </location>
</feature>
<feature type="signal peptide" evidence="1">
    <location>
        <begin position="1"/>
        <end position="25"/>
    </location>
</feature>
<protein>
    <recommendedName>
        <fullName evidence="4">Lipoprotein</fullName>
    </recommendedName>
</protein>
<gene>
    <name evidence="2" type="ORF">E9934_14200</name>
</gene>
<keyword evidence="3" id="KW-1185">Reference proteome</keyword>
<evidence type="ECO:0008006" key="4">
    <source>
        <dbReference type="Google" id="ProtNLM"/>
    </source>
</evidence>
<reference evidence="2 3" key="1">
    <citation type="journal article" date="2009" name="Int. J. Syst. Evol. Microbiol.">
        <title>Nocardioides caeni sp. nov., isolated from wastewater.</title>
        <authorList>
            <person name="Yoon J.H."/>
            <person name="Kang S.J."/>
            <person name="Park S."/>
            <person name="Kim W."/>
            <person name="Oh T.K."/>
        </authorList>
    </citation>
    <scope>NUCLEOTIDE SEQUENCE [LARGE SCALE GENOMIC DNA]</scope>
    <source>
        <strain evidence="2 3">DSM 23134</strain>
    </source>
</reference>
<organism evidence="2 3">
    <name type="scientific">Nocardioides caeni</name>
    <dbReference type="NCBI Taxonomy" id="574700"/>
    <lineage>
        <taxon>Bacteria</taxon>
        <taxon>Bacillati</taxon>
        <taxon>Actinomycetota</taxon>
        <taxon>Actinomycetes</taxon>
        <taxon>Propionibacteriales</taxon>
        <taxon>Nocardioidaceae</taxon>
        <taxon>Nocardioides</taxon>
    </lineage>
</organism>
<comment type="caution">
    <text evidence="2">The sequence shown here is derived from an EMBL/GenBank/DDBJ whole genome shotgun (WGS) entry which is preliminary data.</text>
</comment>
<accession>A0A4V4HJG3</accession>
<dbReference type="PROSITE" id="PS51257">
    <property type="entry name" value="PROKAR_LIPOPROTEIN"/>
    <property type="match status" value="1"/>
</dbReference>
<dbReference type="EMBL" id="STGW01000010">
    <property type="protein sequence ID" value="THV10476.1"/>
    <property type="molecule type" value="Genomic_DNA"/>
</dbReference>
<evidence type="ECO:0000313" key="2">
    <source>
        <dbReference type="EMBL" id="THV10476.1"/>
    </source>
</evidence>
<dbReference type="RefSeq" id="WP_136563554.1">
    <property type="nucleotide sequence ID" value="NZ_BAABLS010000006.1"/>
</dbReference>
<keyword evidence="1" id="KW-0732">Signal</keyword>
<name>A0A4V4HJG3_9ACTN</name>
<sequence length="150" mass="15572">MSAAGRGLLALLAVAVGLTTWTGCAVVDTPDESAWRDQARQSVEDASSEVQAARLVLVQLTADRVPQAYGVVMLADAEEAAGKVEESLAAVQAPAPVRRLSDDVTALLGRAVDAVRAARVAAVGDTEPAPIVRTDLADVQRQLDAMLGQL</sequence>